<dbReference type="PROSITE" id="PS52018">
    <property type="entry name" value="DART"/>
    <property type="match status" value="1"/>
</dbReference>
<evidence type="ECO:0000256" key="1">
    <source>
        <dbReference type="ARBA" id="ARBA00022649"/>
    </source>
</evidence>
<comment type="similarity">
    <text evidence="6">Belongs to the DarT ADP-ribosyltransferase family.</text>
</comment>
<dbReference type="GO" id="GO:0016779">
    <property type="term" value="F:nucleotidyltransferase activity"/>
    <property type="evidence" value="ECO:0007669"/>
    <property type="project" value="UniProtKB-KW"/>
</dbReference>
<evidence type="ECO:0000256" key="4">
    <source>
        <dbReference type="ARBA" id="ARBA00022695"/>
    </source>
</evidence>
<keyword evidence="1 6" id="KW-1277">Toxin-antitoxin system</keyword>
<dbReference type="GO" id="GO:0016757">
    <property type="term" value="F:glycosyltransferase activity"/>
    <property type="evidence" value="ECO:0007669"/>
    <property type="project" value="UniProtKB-KW"/>
</dbReference>
<keyword evidence="4" id="KW-0548">Nucleotidyltransferase</keyword>
<name>A0A7G1GC50_9BACT</name>
<dbReference type="Pfam" id="PF14487">
    <property type="entry name" value="DarT"/>
    <property type="match status" value="1"/>
</dbReference>
<proteinExistence type="inferred from homology"/>
<comment type="caution">
    <text evidence="6">Lacks conserved residue(s) required for the propagation of feature annotation.</text>
</comment>
<keyword evidence="5 6" id="KW-0238">DNA-binding</keyword>
<evidence type="ECO:0000256" key="2">
    <source>
        <dbReference type="ARBA" id="ARBA00022676"/>
    </source>
</evidence>
<evidence type="ECO:0000259" key="7">
    <source>
        <dbReference type="PROSITE" id="PS52018"/>
    </source>
</evidence>
<dbReference type="Proteomes" id="UP000516361">
    <property type="component" value="Chromosome"/>
</dbReference>
<keyword evidence="2" id="KW-0328">Glycosyltransferase</keyword>
<sequence length="208" mass="24951">MSNWYNNEYYYVKKLYNIIMKKKGYILHVTEYENLKSIIKEKGIYSVNNLKWKKIYPKYITDNLSKKLDKKNNTNDYVKVAFDESYNMFSAKIYYKKLKNPVIIKIDPIILLEKSFKLSNTNSTSNYAKIGNCSEILDLLDFDIIYERYGIREKNKNYIKSKKQAEILIKDKVDYKYIKEIILPYEKDNIKSFNIKLKKANIYNLLNV</sequence>
<evidence type="ECO:0000256" key="5">
    <source>
        <dbReference type="ARBA" id="ARBA00023125"/>
    </source>
</evidence>
<protein>
    <recommendedName>
        <fullName evidence="7">DarT domain-containing protein</fullName>
    </recommendedName>
</protein>
<dbReference type="EMBL" id="AP018712">
    <property type="protein sequence ID" value="BBE31759.1"/>
    <property type="molecule type" value="Genomic_DNA"/>
</dbReference>
<dbReference type="RefSeq" id="WP_190614514.1">
    <property type="nucleotide sequence ID" value="NZ_AP018712.1"/>
</dbReference>
<keyword evidence="9" id="KW-1185">Reference proteome</keyword>
<accession>A0A7G1GC50</accession>
<dbReference type="AlphaFoldDB" id="A0A7G1GC50"/>
<dbReference type="InParanoid" id="A0A7G1GC50"/>
<dbReference type="KEGG" id="ocy:OSSY52_19000"/>
<evidence type="ECO:0000313" key="8">
    <source>
        <dbReference type="EMBL" id="BBE31759.1"/>
    </source>
</evidence>
<dbReference type="GO" id="GO:0003677">
    <property type="term" value="F:DNA binding"/>
    <property type="evidence" value="ECO:0007669"/>
    <property type="project" value="UniProtKB-UniRule"/>
</dbReference>
<gene>
    <name evidence="8" type="ORF">OSSY52_19000</name>
</gene>
<evidence type="ECO:0000313" key="9">
    <source>
        <dbReference type="Proteomes" id="UP000516361"/>
    </source>
</evidence>
<keyword evidence="3" id="KW-0808">Transferase</keyword>
<evidence type="ECO:0000256" key="3">
    <source>
        <dbReference type="ARBA" id="ARBA00022679"/>
    </source>
</evidence>
<feature type="domain" description="DarT" evidence="7">
    <location>
        <begin position="24"/>
        <end position="208"/>
    </location>
</feature>
<reference evidence="8 9" key="1">
    <citation type="submission" date="2018-06" db="EMBL/GenBank/DDBJ databases">
        <title>Genome sequencing of Oceanotoga sp. sy52.</title>
        <authorList>
            <person name="Mori K."/>
        </authorList>
    </citation>
    <scope>NUCLEOTIDE SEQUENCE [LARGE SCALE GENOMIC DNA]</scope>
    <source>
        <strain evidence="9">sy52</strain>
    </source>
</reference>
<dbReference type="InterPro" id="IPR029494">
    <property type="entry name" value="DarT"/>
</dbReference>
<organism evidence="8 9">
    <name type="scientific">Tepiditoga spiralis</name>
    <dbReference type="NCBI Taxonomy" id="2108365"/>
    <lineage>
        <taxon>Bacteria</taxon>
        <taxon>Thermotogati</taxon>
        <taxon>Thermotogota</taxon>
        <taxon>Thermotogae</taxon>
        <taxon>Petrotogales</taxon>
        <taxon>Petrotogaceae</taxon>
        <taxon>Tepiditoga</taxon>
    </lineage>
</organism>
<evidence type="ECO:0000256" key="6">
    <source>
        <dbReference type="PROSITE-ProRule" id="PRU01362"/>
    </source>
</evidence>